<evidence type="ECO:0000256" key="2">
    <source>
        <dbReference type="SAM" id="Phobius"/>
    </source>
</evidence>
<sequence>MACCRRRGDFSKCIPIYIVGLVFLIAGIPLMIVGIATTEIYSDFLGYVGGASTFFGVMFLFLWHMITIPALEKKVRDWDLNVLNMEATTEALEKSRQQGKVPVYENLAYEKESSLPGAKDASLEKPLRSASSSSNDSALFSRAANVNQNNSNNCVVQDLECGFENEAFVPEIATISGSNVIYQSGKVT</sequence>
<evidence type="ECO:0000256" key="1">
    <source>
        <dbReference type="SAM" id="MobiDB-lite"/>
    </source>
</evidence>
<accession>A0A6F9DGR4</accession>
<feature type="region of interest" description="Disordered" evidence="1">
    <location>
        <begin position="115"/>
        <end position="134"/>
    </location>
</feature>
<proteinExistence type="evidence at transcript level"/>
<feature type="transmembrane region" description="Helical" evidence="2">
    <location>
        <begin position="44"/>
        <end position="66"/>
    </location>
</feature>
<dbReference type="InterPro" id="IPR029365">
    <property type="entry name" value="TMEM238"/>
</dbReference>
<evidence type="ECO:0000313" key="3">
    <source>
        <dbReference type="EMBL" id="CAB3262647.1"/>
    </source>
</evidence>
<dbReference type="AlphaFoldDB" id="A0A6F9DGR4"/>
<keyword evidence="2" id="KW-0472">Membrane</keyword>
<reference evidence="3" key="1">
    <citation type="submission" date="2020-04" db="EMBL/GenBank/DDBJ databases">
        <authorList>
            <person name="Neveu A P."/>
        </authorList>
    </citation>
    <scope>NUCLEOTIDE SEQUENCE</scope>
    <source>
        <tissue evidence="3">Whole embryo</tissue>
    </source>
</reference>
<name>A0A6F9DGR4_9ASCI</name>
<dbReference type="Pfam" id="PF15125">
    <property type="entry name" value="TMEM238"/>
    <property type="match status" value="1"/>
</dbReference>
<protein>
    <submittedName>
        <fullName evidence="3">Uncharacterized protein LOC100181331</fullName>
    </submittedName>
</protein>
<keyword evidence="2" id="KW-0812">Transmembrane</keyword>
<organism evidence="3">
    <name type="scientific">Phallusia mammillata</name>
    <dbReference type="NCBI Taxonomy" id="59560"/>
    <lineage>
        <taxon>Eukaryota</taxon>
        <taxon>Metazoa</taxon>
        <taxon>Chordata</taxon>
        <taxon>Tunicata</taxon>
        <taxon>Ascidiacea</taxon>
        <taxon>Phlebobranchia</taxon>
        <taxon>Ascidiidae</taxon>
        <taxon>Phallusia</taxon>
    </lineage>
</organism>
<gene>
    <name evidence="3" type="primary">LOC100181331</name>
</gene>
<keyword evidence="2" id="KW-1133">Transmembrane helix</keyword>
<dbReference type="EMBL" id="LR786785">
    <property type="protein sequence ID" value="CAB3262647.1"/>
    <property type="molecule type" value="mRNA"/>
</dbReference>
<feature type="transmembrane region" description="Helical" evidence="2">
    <location>
        <begin position="14"/>
        <end position="38"/>
    </location>
</feature>